<dbReference type="SUPFAM" id="SSF53335">
    <property type="entry name" value="S-adenosyl-L-methionine-dependent methyltransferases"/>
    <property type="match status" value="1"/>
</dbReference>
<organism evidence="1">
    <name type="scientific">Aphanomyces astaci</name>
    <name type="common">Crayfish plague agent</name>
    <dbReference type="NCBI Taxonomy" id="112090"/>
    <lineage>
        <taxon>Eukaryota</taxon>
        <taxon>Sar</taxon>
        <taxon>Stramenopiles</taxon>
        <taxon>Oomycota</taxon>
        <taxon>Saprolegniomycetes</taxon>
        <taxon>Saprolegniales</taxon>
        <taxon>Verrucalvaceae</taxon>
        <taxon>Aphanomyces</taxon>
    </lineage>
</organism>
<dbReference type="PANTHER" id="PTHR12890:SF0">
    <property type="entry name" value="PROTEIN-L-HISTIDINE N-PROS-METHYLTRANSFERASE"/>
    <property type="match status" value="1"/>
</dbReference>
<dbReference type="RefSeq" id="XP_009838166.1">
    <property type="nucleotide sequence ID" value="XM_009839864.1"/>
</dbReference>
<dbReference type="Gene3D" id="3.40.50.150">
    <property type="entry name" value="Vaccinia Virus protein VP39"/>
    <property type="match status" value="1"/>
</dbReference>
<dbReference type="PANTHER" id="PTHR12890">
    <property type="entry name" value="DREV PROTEIN"/>
    <property type="match status" value="1"/>
</dbReference>
<proteinExistence type="predicted"/>
<dbReference type="GO" id="GO:0106370">
    <property type="term" value="F:protein-L-histidine N-pros-methyltransferase activity"/>
    <property type="evidence" value="ECO:0007669"/>
    <property type="project" value="InterPro"/>
</dbReference>
<dbReference type="EMBL" id="KI913154">
    <property type="protein sequence ID" value="ETV72484.1"/>
    <property type="molecule type" value="Genomic_DNA"/>
</dbReference>
<dbReference type="VEuPathDB" id="FungiDB:H257_12594"/>
<evidence type="ECO:0008006" key="2">
    <source>
        <dbReference type="Google" id="ProtNLM"/>
    </source>
</evidence>
<dbReference type="InterPro" id="IPR029063">
    <property type="entry name" value="SAM-dependent_MTases_sf"/>
</dbReference>
<dbReference type="Pfam" id="PF05219">
    <property type="entry name" value="DREV"/>
    <property type="match status" value="1"/>
</dbReference>
<reference evidence="1" key="1">
    <citation type="submission" date="2013-12" db="EMBL/GenBank/DDBJ databases">
        <title>The Genome Sequence of Aphanomyces astaci APO3.</title>
        <authorList>
            <consortium name="The Broad Institute Genomics Platform"/>
            <person name="Russ C."/>
            <person name="Tyler B."/>
            <person name="van West P."/>
            <person name="Dieguez-Uribeondo J."/>
            <person name="Young S.K."/>
            <person name="Zeng Q."/>
            <person name="Gargeya S."/>
            <person name="Fitzgerald M."/>
            <person name="Abouelleil A."/>
            <person name="Alvarado L."/>
            <person name="Chapman S.B."/>
            <person name="Gainer-Dewar J."/>
            <person name="Goldberg J."/>
            <person name="Griggs A."/>
            <person name="Gujja S."/>
            <person name="Hansen M."/>
            <person name="Howarth C."/>
            <person name="Imamovic A."/>
            <person name="Ireland A."/>
            <person name="Larimer J."/>
            <person name="McCowan C."/>
            <person name="Murphy C."/>
            <person name="Pearson M."/>
            <person name="Poon T.W."/>
            <person name="Priest M."/>
            <person name="Roberts A."/>
            <person name="Saif S."/>
            <person name="Shea T."/>
            <person name="Sykes S."/>
            <person name="Wortman J."/>
            <person name="Nusbaum C."/>
            <person name="Birren B."/>
        </authorList>
    </citation>
    <scope>NUCLEOTIDE SEQUENCE [LARGE SCALE GENOMIC DNA]</scope>
    <source>
        <strain evidence="1">APO3</strain>
    </source>
</reference>
<dbReference type="CDD" id="cd02440">
    <property type="entry name" value="AdoMet_MTases"/>
    <property type="match status" value="1"/>
</dbReference>
<dbReference type="InterPro" id="IPR007884">
    <property type="entry name" value="METL9"/>
</dbReference>
<name>W4G0B2_APHAT</name>
<dbReference type="OrthoDB" id="199041at2759"/>
<dbReference type="STRING" id="112090.W4G0B2"/>
<gene>
    <name evidence="1" type="ORF">H257_12594</name>
</gene>
<protein>
    <recommendedName>
        <fullName evidence="2">Methyltransferase domain-containing protein</fullName>
    </recommendedName>
</protein>
<evidence type="ECO:0000313" key="1">
    <source>
        <dbReference type="EMBL" id="ETV72484.1"/>
    </source>
</evidence>
<dbReference type="GeneID" id="20814590"/>
<accession>W4G0B2</accession>
<dbReference type="AlphaFoldDB" id="W4G0B2"/>
<sequence length="324" mass="35797">MSTGLLRPDNLNIEFVLLAILLVATTERTMRSYIRDATRRINDPGMGLPRLTYSVNMDKIGEDLRSKFIEFDCDDETQQFLDSCFDTGVYHMITSMLSTVLNVFYSVTDTNGMLNRGQMFVFSHAQAARLLNFPDGRCGGKLLDIGAGDGNVTAKLATFVDTVYATEVSMPMVRALNAKGFNATHTTDLTHPDIVAHGPYDFISLLNVLDRADTPLTLLRQIHSLLTPNGVVLIAVVLPFSAFVEVGTQKLPPTEMLPMKGGLCADRDCFEDAARIMATMVFGSSGFDVRAFSRVPYLCRGDISQPYYVLHDALFTLKKSSSDF</sequence>